<evidence type="ECO:0000313" key="4">
    <source>
        <dbReference type="Proteomes" id="UP001519654"/>
    </source>
</evidence>
<dbReference type="Proteomes" id="UP001519654">
    <property type="component" value="Unassembled WGS sequence"/>
</dbReference>
<proteinExistence type="predicted"/>
<gene>
    <name evidence="3" type="ORF">KOI35_17150</name>
</gene>
<dbReference type="RefSeq" id="WP_215788454.1">
    <property type="nucleotide sequence ID" value="NZ_JAHKKG010000005.1"/>
</dbReference>
<name>A0ABS5YP54_9ACTN</name>
<comment type="caution">
    <text evidence="3">The sequence shown here is derived from an EMBL/GenBank/DDBJ whole genome shotgun (WGS) entry which is preliminary data.</text>
</comment>
<feature type="signal peptide" evidence="2">
    <location>
        <begin position="1"/>
        <end position="29"/>
    </location>
</feature>
<keyword evidence="4" id="KW-1185">Reference proteome</keyword>
<dbReference type="EMBL" id="JAHKKG010000005">
    <property type="protein sequence ID" value="MBU2665233.1"/>
    <property type="molecule type" value="Genomic_DNA"/>
</dbReference>
<evidence type="ECO:0000256" key="2">
    <source>
        <dbReference type="SAM" id="SignalP"/>
    </source>
</evidence>
<organism evidence="3 4">
    <name type="scientific">Paractinoplanes bogorensis</name>
    <dbReference type="NCBI Taxonomy" id="1610840"/>
    <lineage>
        <taxon>Bacteria</taxon>
        <taxon>Bacillati</taxon>
        <taxon>Actinomycetota</taxon>
        <taxon>Actinomycetes</taxon>
        <taxon>Micromonosporales</taxon>
        <taxon>Micromonosporaceae</taxon>
        <taxon>Paractinoplanes</taxon>
    </lineage>
</organism>
<sequence length="146" mass="13918">MRRDSFRHVHRFIATAGLAVLLGLSGACGNSGDAAGGGSDNAPAGTATTDPVTNDAAAPAGDCGAAQAEIEASLTGMSAVTSVDVPACDKAVVATSLGAGEGDLAASLCQNAANEASTHGVAAVSVLSADGTELATGTTAEDCKAV</sequence>
<feature type="chain" id="PRO_5045562307" evidence="2">
    <location>
        <begin position="30"/>
        <end position="146"/>
    </location>
</feature>
<accession>A0ABS5YP54</accession>
<keyword evidence="2" id="KW-0732">Signal</keyword>
<feature type="region of interest" description="Disordered" evidence="1">
    <location>
        <begin position="33"/>
        <end position="55"/>
    </location>
</feature>
<dbReference type="PROSITE" id="PS51257">
    <property type="entry name" value="PROKAR_LIPOPROTEIN"/>
    <property type="match status" value="1"/>
</dbReference>
<protein>
    <submittedName>
        <fullName evidence="3">Uncharacterized protein</fullName>
    </submittedName>
</protein>
<evidence type="ECO:0000313" key="3">
    <source>
        <dbReference type="EMBL" id="MBU2665233.1"/>
    </source>
</evidence>
<reference evidence="3 4" key="1">
    <citation type="submission" date="2021-06" db="EMBL/GenBank/DDBJ databases">
        <title>Actinoplanes lichenicola sp. nov., and Actinoplanes ovalisporus sp. nov., isolated from lichen in Thailand.</title>
        <authorList>
            <person name="Saeng-In P."/>
            <person name="Kanchanasin P."/>
            <person name="Yuki M."/>
            <person name="Kudo T."/>
            <person name="Ohkuma M."/>
            <person name="Phongsopitanun W."/>
            <person name="Tanasupawat S."/>
        </authorList>
    </citation>
    <scope>NUCLEOTIDE SEQUENCE [LARGE SCALE GENOMIC DNA]</scope>
    <source>
        <strain evidence="3 4">NBRC 110975</strain>
    </source>
</reference>
<evidence type="ECO:0000256" key="1">
    <source>
        <dbReference type="SAM" id="MobiDB-lite"/>
    </source>
</evidence>